<organism evidence="2">
    <name type="scientific">Anoplophora glabripennis</name>
    <name type="common">Asian longhorn beetle</name>
    <name type="synonym">Anoplophora nobilis</name>
    <dbReference type="NCBI Taxonomy" id="217634"/>
    <lineage>
        <taxon>Eukaryota</taxon>
        <taxon>Metazoa</taxon>
        <taxon>Ecdysozoa</taxon>
        <taxon>Arthropoda</taxon>
        <taxon>Hexapoda</taxon>
        <taxon>Insecta</taxon>
        <taxon>Pterygota</taxon>
        <taxon>Neoptera</taxon>
        <taxon>Endopterygota</taxon>
        <taxon>Coleoptera</taxon>
        <taxon>Polyphaga</taxon>
        <taxon>Cucujiformia</taxon>
        <taxon>Chrysomeloidea</taxon>
        <taxon>Cerambycidae</taxon>
        <taxon>Lamiinae</taxon>
        <taxon>Lamiini</taxon>
        <taxon>Anoplophora</taxon>
    </lineage>
</organism>
<dbReference type="PROSITE" id="PS50878">
    <property type="entry name" value="RT_POL"/>
    <property type="match status" value="1"/>
</dbReference>
<sequence>FLSNYLENRFQQVILDNYVSTAQQIVSGVPQGSVLGPLLFLLYTFDLTNVITKCNVQFFADDTQLYHHFATDKSDEALTIINDDLSNINNYAINHNLRLKVILLYTKKKREHLKSSMRTNIDGQLFPFVTTAKN</sequence>
<evidence type="ECO:0000259" key="1">
    <source>
        <dbReference type="PROSITE" id="PS50878"/>
    </source>
</evidence>
<protein>
    <submittedName>
        <fullName evidence="2">Putative RNA-directed DNA polymerase</fullName>
    </submittedName>
</protein>
<feature type="domain" description="Reverse transcriptase" evidence="1">
    <location>
        <begin position="1"/>
        <end position="121"/>
    </location>
</feature>
<evidence type="ECO:0000313" key="2">
    <source>
        <dbReference type="EMBL" id="JAB67316.1"/>
    </source>
</evidence>
<keyword evidence="2" id="KW-0695">RNA-directed DNA polymerase</keyword>
<feature type="non-terminal residue" evidence="2">
    <location>
        <position position="1"/>
    </location>
</feature>
<dbReference type="PANTHER" id="PTHR33332">
    <property type="entry name" value="REVERSE TRANSCRIPTASE DOMAIN-CONTAINING PROTEIN"/>
    <property type="match status" value="1"/>
</dbReference>
<keyword evidence="2" id="KW-0548">Nucleotidyltransferase</keyword>
<dbReference type="Pfam" id="PF00078">
    <property type="entry name" value="RVT_1"/>
    <property type="match status" value="1"/>
</dbReference>
<keyword evidence="2" id="KW-0808">Transferase</keyword>
<dbReference type="AlphaFoldDB" id="V5IAI0"/>
<dbReference type="EMBL" id="GALX01001150">
    <property type="protein sequence ID" value="JAB67316.1"/>
    <property type="molecule type" value="Transcribed_RNA"/>
</dbReference>
<gene>
    <name evidence="2" type="primary">RTXE</name>
</gene>
<dbReference type="GO" id="GO:0003964">
    <property type="term" value="F:RNA-directed DNA polymerase activity"/>
    <property type="evidence" value="ECO:0007669"/>
    <property type="project" value="UniProtKB-KW"/>
</dbReference>
<name>V5IAI0_ANOGL</name>
<reference evidence="2" key="1">
    <citation type="submission" date="2013-07" db="EMBL/GenBank/DDBJ databases">
        <title>Midgut Transcriptome Profiling of Anoplphora glabripennis, a Lignocellulose Degrading, Wood-Boring Cerambycid.</title>
        <authorList>
            <person name="Scully E.D."/>
            <person name="Hoover K."/>
            <person name="Carlson J.E."/>
            <person name="Tien M."/>
            <person name="Geib S.M."/>
        </authorList>
    </citation>
    <scope>NUCLEOTIDE SEQUENCE</scope>
</reference>
<accession>V5IAI0</accession>
<dbReference type="InterPro" id="IPR000477">
    <property type="entry name" value="RT_dom"/>
</dbReference>
<proteinExistence type="predicted"/>